<proteinExistence type="predicted"/>
<sequence>MASSSKRSTKGRGGTFSGEGGPPVTGEAAELRGLGDNDDSSSSGLGSPESLEEVLGRPIVDPGYRSGERFPSVPVNLQPPPADWEWLVIREDATADIWSLLIGSFVTVWSKPTYSAPFLSQDLQICSVTPRHYGNWSEDGAHPHTHFFFAHGELTVTLKDIENHWLLPILGDQDPVEVELSPEESRIEAALADYIGRKNISLGTQAARFIPWMDHFNRREDASIRRAAFVAYWLCKCVFGKHPTYSIKPLYFPLAVKVAAGACFPLAPLLLGQLYTQLDLLHAEELIGASYHTVATAFNSSIVHTFLWEHALEYITKGRKPYEAQNKFASMPKEVAAHVGDFQGDVPTVYHWVGSKFYDHSLIPFLDIESKVCWRPYGVTYRGFTYDLVIFGFLDVKALDYTLIARDMRSLTYLSATNAGWLPILSSGRLQFTTYGAHRVRRQFGFNQEVPAVMGIAAGEIPTINPFLKARAFAYWSGIAPQVIVPSGDRVGVYTTGMVNYWRELMAAMVEFRNNGKGDISHLLQSYISPLPHPRLFVAINTMTTYANRQRLGYVVWHQEESQWMIFGNHHPPLWLRDHPHIPAPGKVASSRGRRIAPVGTPAAKEKQSSRSKKREAPSRDSPAQASKKKKTTAARASRGVKPVRKTRAGKRTFVPPTFPSVPTSIATRVAARKSTWGIVYSERRDDLNSLSSSSSDRSDPSGAVAEGIRGENVEIDVAEAVSDAETVAAKVNSAEESTASSASSGGEGVVVETSTEEDVVSMDELEAVKASFDNAPMASASNPISVERTVDEHATIGVVTSAERAAEITPITITSSATVRVPTPPSPLHESGGITPTPKVIVSVVSAAATVQGSETVPIATEEILGSEEVLVHISNIPEGNNIVESIPIDENLVVGTDFGTGVTQVEHAEVAASENPVQADVIPGSGIPAMEKTFIQDPVDDISMEDIADTHDYRFGGLLMRGKGVRHPTTSV</sequence>
<feature type="compositionally biased region" description="Basic and acidic residues" evidence="1">
    <location>
        <begin position="604"/>
        <end position="619"/>
    </location>
</feature>
<evidence type="ECO:0000313" key="3">
    <source>
        <dbReference type="EMBL" id="SPD27007.1"/>
    </source>
</evidence>
<dbReference type="PANTHER" id="PTHR46033:SF8">
    <property type="entry name" value="PROTEIN MAINTENANCE OF MERISTEMS-LIKE"/>
    <property type="match status" value="1"/>
</dbReference>
<gene>
    <name evidence="3" type="ORF">FSB_LOCUS54889</name>
</gene>
<dbReference type="PANTHER" id="PTHR46033">
    <property type="entry name" value="PROTEIN MAIN-LIKE 2"/>
    <property type="match status" value="1"/>
</dbReference>
<name>A0A2N9IN48_FAGSY</name>
<dbReference type="GO" id="GO:0010073">
    <property type="term" value="P:meristem maintenance"/>
    <property type="evidence" value="ECO:0007669"/>
    <property type="project" value="InterPro"/>
</dbReference>
<organism evidence="3">
    <name type="scientific">Fagus sylvatica</name>
    <name type="common">Beechnut</name>
    <dbReference type="NCBI Taxonomy" id="28930"/>
    <lineage>
        <taxon>Eukaryota</taxon>
        <taxon>Viridiplantae</taxon>
        <taxon>Streptophyta</taxon>
        <taxon>Embryophyta</taxon>
        <taxon>Tracheophyta</taxon>
        <taxon>Spermatophyta</taxon>
        <taxon>Magnoliopsida</taxon>
        <taxon>eudicotyledons</taxon>
        <taxon>Gunneridae</taxon>
        <taxon>Pentapetalae</taxon>
        <taxon>rosids</taxon>
        <taxon>fabids</taxon>
        <taxon>Fagales</taxon>
        <taxon>Fagaceae</taxon>
        <taxon>Fagus</taxon>
    </lineage>
</organism>
<dbReference type="EMBL" id="OIVN01006175">
    <property type="protein sequence ID" value="SPD27007.1"/>
    <property type="molecule type" value="Genomic_DNA"/>
</dbReference>
<feature type="region of interest" description="Disordered" evidence="1">
    <location>
        <begin position="585"/>
        <end position="657"/>
    </location>
</feature>
<dbReference type="Pfam" id="PF10536">
    <property type="entry name" value="PMD"/>
    <property type="match status" value="1"/>
</dbReference>
<dbReference type="InterPro" id="IPR044824">
    <property type="entry name" value="MAIN-like"/>
</dbReference>
<dbReference type="AlphaFoldDB" id="A0A2N9IN48"/>
<feature type="compositionally biased region" description="Low complexity" evidence="1">
    <location>
        <begin position="40"/>
        <end position="49"/>
    </location>
</feature>
<feature type="domain" description="Aminotransferase-like plant mobile" evidence="2">
    <location>
        <begin position="147"/>
        <end position="454"/>
    </location>
</feature>
<evidence type="ECO:0000256" key="1">
    <source>
        <dbReference type="SAM" id="MobiDB-lite"/>
    </source>
</evidence>
<reference evidence="3" key="1">
    <citation type="submission" date="2018-02" db="EMBL/GenBank/DDBJ databases">
        <authorList>
            <person name="Cohen D.B."/>
            <person name="Kent A.D."/>
        </authorList>
    </citation>
    <scope>NUCLEOTIDE SEQUENCE</scope>
</reference>
<feature type="compositionally biased region" description="Basic residues" evidence="1">
    <location>
        <begin position="642"/>
        <end position="651"/>
    </location>
</feature>
<feature type="region of interest" description="Disordered" evidence="1">
    <location>
        <begin position="1"/>
        <end position="53"/>
    </location>
</feature>
<protein>
    <recommendedName>
        <fullName evidence="2">Aminotransferase-like plant mobile domain-containing protein</fullName>
    </recommendedName>
</protein>
<feature type="compositionally biased region" description="Gly residues" evidence="1">
    <location>
        <begin position="11"/>
        <end position="23"/>
    </location>
</feature>
<accession>A0A2N9IN48</accession>
<evidence type="ECO:0000259" key="2">
    <source>
        <dbReference type="Pfam" id="PF10536"/>
    </source>
</evidence>
<feature type="region of interest" description="Disordered" evidence="1">
    <location>
        <begin position="687"/>
        <end position="711"/>
    </location>
</feature>
<dbReference type="InterPro" id="IPR019557">
    <property type="entry name" value="AminoTfrase-like_pln_mobile"/>
</dbReference>